<feature type="repeat" description="ANK" evidence="3">
    <location>
        <begin position="740"/>
        <end position="772"/>
    </location>
</feature>
<dbReference type="Pfam" id="PF20720">
    <property type="entry name" value="nSTAND3"/>
    <property type="match status" value="1"/>
</dbReference>
<dbReference type="AlphaFoldDB" id="A0A6J8CX96"/>
<proteinExistence type="predicted"/>
<sequence length="1124" mass="125407">MTKSRSSTKQKATPQTSTLEASPRQEETQLQLVHLPASNDPSTPGVSVLVPSFVEVNRPGNAISQEHSHIMQTPSYSHSIDDDIALHVSHNLKHKIQTGEYVELALHFHNDEIELWKEQDVLFVETPVVKVISQILESEQSVLIVGEPGIGKSMLMHHIALDLHTKIDYSIIPCSRIEDIVNHYDEDISQMFVLDDICGSFTTRFVDIEYLLNIEESLKRMLKKGKTKIAATCRLDVYSDEKFQSSCTVFTSKVFNLSVEYSRADKLEICTKYLTETEIQLLKDQNETLTPLMGYLYSKNENFILTDFLNCPYETYQHEWEELKSIDPFKYCALFLFVIYNGIIDESLFDIYNENTDQKNYVLENILKLCGINHDRPWSMMKTVLDSIIGTYLRKITIEYRVIHNQMFDFMCGYFGSQDNLVRCILRYAPIQFFNDRTQLESINEQHGKFTMKISRKYEQDYFDRIKDDIKLGRLNQWLCNAQMKHVQYRASFFKVLKSVDTKYLNDHHIVQHNIVTSSVRGYYDIVEYLISLDADLVNYGTFNAPLIASITGENEITEQLLLAKRCDVNQADLMRVPLLTASCRAGNEKLVQLLIDNGCDVHQVDSMGETPLKAACTGGNEKIAQLLIDKGCDVHQVDGKGETLLTVACRRGNEKIAQLLIDKGCDVHQVDGKGETLLTAACVGGKEKIVQLLIDKGCNVNQVDGRVMTPLVAACTGGNEIIVQLLIDKGCNVNQVDGRGETPLVAACMGGNEKIVQLLIDKGCNVHQVDSMRETPLTAACKRGNEKIVQLLIDKRCNVNQVDGMGQTLLTAACRRGNEKIAQLLIDKGCNVHQVDGIGKTPLTAACMGGKEKIVQLLIDKGCNVHQVDSMRETPLTAACKRGNEKIVQLLIDKRCNVNQVDGMGQTLLTAACRRGNEKIAQLLIDKGCNVHQVDGIGKTPLTAACMGGKEKIVQLLIDKGCNVLQVDGMGETLLTAACKRGKEKIVQLLIDKGCNVLQVDGMRETLLTAACKRGKEKIVQLLIDNGCDVHQVDSMGETPLKAACTRGNEKIAQLLIDKGCDVHQVDGKGETLLTVACRRGNEKIAQLLIDKGCDVHQVDGMGRDTFDSCVCGRKREDSTITH</sequence>
<dbReference type="InterPro" id="IPR036770">
    <property type="entry name" value="Ankyrin_rpt-contain_sf"/>
</dbReference>
<feature type="repeat" description="ANK" evidence="3">
    <location>
        <begin position="1070"/>
        <end position="1102"/>
    </location>
</feature>
<feature type="region of interest" description="Disordered" evidence="4">
    <location>
        <begin position="1"/>
        <end position="28"/>
    </location>
</feature>
<feature type="repeat" description="ANK" evidence="3">
    <location>
        <begin position="641"/>
        <end position="673"/>
    </location>
</feature>
<keyword evidence="2 3" id="KW-0040">ANK repeat</keyword>
<reference evidence="6 7" key="1">
    <citation type="submission" date="2020-06" db="EMBL/GenBank/DDBJ databases">
        <authorList>
            <person name="Li R."/>
            <person name="Bekaert M."/>
        </authorList>
    </citation>
    <scope>NUCLEOTIDE SEQUENCE [LARGE SCALE GENOMIC DNA]</scope>
    <source>
        <strain evidence="7">wild</strain>
    </source>
</reference>
<evidence type="ECO:0000256" key="2">
    <source>
        <dbReference type="ARBA" id="ARBA00023043"/>
    </source>
</evidence>
<dbReference type="PROSITE" id="PS50088">
    <property type="entry name" value="ANK_REPEAT"/>
    <property type="match status" value="15"/>
</dbReference>
<dbReference type="PROSITE" id="PS50297">
    <property type="entry name" value="ANK_REP_REGION"/>
    <property type="match status" value="14"/>
</dbReference>
<dbReference type="Pfam" id="PF13637">
    <property type="entry name" value="Ank_4"/>
    <property type="match status" value="1"/>
</dbReference>
<dbReference type="SMART" id="SM00248">
    <property type="entry name" value="ANK"/>
    <property type="match status" value="17"/>
</dbReference>
<gene>
    <name evidence="6" type="ORF">MCOR_33879</name>
</gene>
<accession>A0A6J8CX96</accession>
<feature type="repeat" description="ANK" evidence="3">
    <location>
        <begin position="872"/>
        <end position="904"/>
    </location>
</feature>
<dbReference type="PANTHER" id="PTHR24126:SF65">
    <property type="entry name" value="CHROMOSOME UNDETERMINED SCAFFOLD_20, WHOLE GENOME SHOTGUN SEQUENCE"/>
    <property type="match status" value="1"/>
</dbReference>
<dbReference type="SUPFAM" id="SSF52540">
    <property type="entry name" value="P-loop containing nucleoside triphosphate hydrolases"/>
    <property type="match status" value="1"/>
</dbReference>
<dbReference type="OrthoDB" id="6132008at2759"/>
<dbReference type="InterPro" id="IPR002110">
    <property type="entry name" value="Ankyrin_rpt"/>
</dbReference>
<dbReference type="EMBL" id="CACVKT020006043">
    <property type="protein sequence ID" value="CAC5399634.1"/>
    <property type="molecule type" value="Genomic_DNA"/>
</dbReference>
<dbReference type="Proteomes" id="UP000507470">
    <property type="component" value="Unassembled WGS sequence"/>
</dbReference>
<dbReference type="SUPFAM" id="SSF48403">
    <property type="entry name" value="Ankyrin repeat"/>
    <property type="match status" value="2"/>
</dbReference>
<feature type="repeat" description="ANK" evidence="3">
    <location>
        <begin position="971"/>
        <end position="1003"/>
    </location>
</feature>
<feature type="repeat" description="ANK" evidence="3">
    <location>
        <begin position="839"/>
        <end position="871"/>
    </location>
</feature>
<evidence type="ECO:0000313" key="6">
    <source>
        <dbReference type="EMBL" id="CAC5399634.1"/>
    </source>
</evidence>
<feature type="domain" description="Novel STAND NTPase 3" evidence="5">
    <location>
        <begin position="123"/>
        <end position="274"/>
    </location>
</feature>
<feature type="repeat" description="ANK" evidence="3">
    <location>
        <begin position="1037"/>
        <end position="1069"/>
    </location>
</feature>
<feature type="repeat" description="ANK" evidence="3">
    <location>
        <begin position="674"/>
        <end position="706"/>
    </location>
</feature>
<organism evidence="6 7">
    <name type="scientific">Mytilus coruscus</name>
    <name type="common">Sea mussel</name>
    <dbReference type="NCBI Taxonomy" id="42192"/>
    <lineage>
        <taxon>Eukaryota</taxon>
        <taxon>Metazoa</taxon>
        <taxon>Spiralia</taxon>
        <taxon>Lophotrochozoa</taxon>
        <taxon>Mollusca</taxon>
        <taxon>Bivalvia</taxon>
        <taxon>Autobranchia</taxon>
        <taxon>Pteriomorphia</taxon>
        <taxon>Mytilida</taxon>
        <taxon>Mytiloidea</taxon>
        <taxon>Mytilidae</taxon>
        <taxon>Mytilinae</taxon>
        <taxon>Mytilus</taxon>
    </lineage>
</organism>
<feature type="repeat" description="ANK" evidence="3">
    <location>
        <begin position="608"/>
        <end position="640"/>
    </location>
</feature>
<evidence type="ECO:0000259" key="5">
    <source>
        <dbReference type="Pfam" id="PF20720"/>
    </source>
</evidence>
<feature type="compositionally biased region" description="Polar residues" evidence="4">
    <location>
        <begin position="1"/>
        <end position="20"/>
    </location>
</feature>
<feature type="repeat" description="ANK" evidence="3">
    <location>
        <begin position="938"/>
        <end position="970"/>
    </location>
</feature>
<evidence type="ECO:0000256" key="1">
    <source>
        <dbReference type="ARBA" id="ARBA00022737"/>
    </source>
</evidence>
<evidence type="ECO:0000256" key="3">
    <source>
        <dbReference type="PROSITE-ProRule" id="PRU00023"/>
    </source>
</evidence>
<feature type="repeat" description="ANK" evidence="3">
    <location>
        <begin position="905"/>
        <end position="937"/>
    </location>
</feature>
<feature type="repeat" description="ANK" evidence="3">
    <location>
        <begin position="806"/>
        <end position="838"/>
    </location>
</feature>
<feature type="repeat" description="ANK" evidence="3">
    <location>
        <begin position="1004"/>
        <end position="1036"/>
    </location>
</feature>
<evidence type="ECO:0000313" key="7">
    <source>
        <dbReference type="Proteomes" id="UP000507470"/>
    </source>
</evidence>
<keyword evidence="7" id="KW-1185">Reference proteome</keyword>
<dbReference type="Pfam" id="PF13857">
    <property type="entry name" value="Ank_5"/>
    <property type="match status" value="1"/>
</dbReference>
<dbReference type="Gene3D" id="3.40.50.300">
    <property type="entry name" value="P-loop containing nucleotide triphosphate hydrolases"/>
    <property type="match status" value="1"/>
</dbReference>
<dbReference type="Pfam" id="PF12796">
    <property type="entry name" value="Ank_2"/>
    <property type="match status" value="4"/>
</dbReference>
<protein>
    <recommendedName>
        <fullName evidence="5">Novel STAND NTPase 3 domain-containing protein</fullName>
    </recommendedName>
</protein>
<keyword evidence="1" id="KW-0677">Repeat</keyword>
<dbReference type="PANTHER" id="PTHR24126">
    <property type="entry name" value="ANKYRIN REPEAT, PH AND SEC7 DOMAIN CONTAINING PROTEIN SECG-RELATED"/>
    <property type="match status" value="1"/>
</dbReference>
<name>A0A6J8CX96_MYTCO</name>
<feature type="repeat" description="ANK" evidence="3">
    <location>
        <begin position="707"/>
        <end position="739"/>
    </location>
</feature>
<dbReference type="InterPro" id="IPR049050">
    <property type="entry name" value="nSTAND3"/>
</dbReference>
<dbReference type="InterPro" id="IPR027417">
    <property type="entry name" value="P-loop_NTPase"/>
</dbReference>
<evidence type="ECO:0000256" key="4">
    <source>
        <dbReference type="SAM" id="MobiDB-lite"/>
    </source>
</evidence>
<dbReference type="Gene3D" id="1.25.40.20">
    <property type="entry name" value="Ankyrin repeat-containing domain"/>
    <property type="match status" value="2"/>
</dbReference>
<feature type="repeat" description="ANK" evidence="3">
    <location>
        <begin position="773"/>
        <end position="805"/>
    </location>
</feature>